<feature type="compositionally biased region" description="Basic and acidic residues" evidence="1">
    <location>
        <begin position="186"/>
        <end position="202"/>
    </location>
</feature>
<feature type="compositionally biased region" description="Basic and acidic residues" evidence="1">
    <location>
        <begin position="247"/>
        <end position="260"/>
    </location>
</feature>
<feature type="compositionally biased region" description="Basic and acidic residues" evidence="1">
    <location>
        <begin position="87"/>
        <end position="97"/>
    </location>
</feature>
<proteinExistence type="predicted"/>
<feature type="compositionally biased region" description="Basic residues" evidence="1">
    <location>
        <begin position="148"/>
        <end position="159"/>
    </location>
</feature>
<reference evidence="2" key="1">
    <citation type="submission" date="2020-02" db="EMBL/GenBank/DDBJ databases">
        <authorList>
            <person name="Meier V. D."/>
        </authorList>
    </citation>
    <scope>NUCLEOTIDE SEQUENCE</scope>
    <source>
        <strain evidence="2">AVDCRST_MAG30</strain>
    </source>
</reference>
<feature type="non-terminal residue" evidence="2">
    <location>
        <position position="1"/>
    </location>
</feature>
<organism evidence="2">
    <name type="scientific">uncultured Solirubrobacteraceae bacterium</name>
    <dbReference type="NCBI Taxonomy" id="1162706"/>
    <lineage>
        <taxon>Bacteria</taxon>
        <taxon>Bacillati</taxon>
        <taxon>Actinomycetota</taxon>
        <taxon>Thermoleophilia</taxon>
        <taxon>Solirubrobacterales</taxon>
        <taxon>Solirubrobacteraceae</taxon>
        <taxon>environmental samples</taxon>
    </lineage>
</organism>
<name>A0A6J4SP43_9ACTN</name>
<accession>A0A6J4SP43</accession>
<feature type="compositionally biased region" description="Basic residues" evidence="1">
    <location>
        <begin position="229"/>
        <end position="246"/>
    </location>
</feature>
<sequence length="304" mass="33884">AHPPQRPSPRSRLRPARRRSGRGRAGRRAAHPALRLARRLLRGRLPADQRRRGRRAGPCHEERIREPAAQDRARPRLPLSARQLRLRWGDDGVDPRAQDGLPGPGGGRSPVHRPHAGRCGDPLPAAQPGQGGPHHRLDRRQRRDGVRRGARSRGVRQRRHQADRAQRRRARAPAARRRRARRPHRRADVSGRHPRPVHDRAGARSGARPPVRRRLPGAHQPGAQEGLRHGARPLRRRHPGHRRVRALRADDDARPLRDDPGGGGARLRAELLLLRPRHPPADAGLPADGRPDRQVPAAAAAGTL</sequence>
<feature type="compositionally biased region" description="Basic and acidic residues" evidence="1">
    <location>
        <begin position="58"/>
        <end position="74"/>
    </location>
</feature>
<dbReference type="AlphaFoldDB" id="A0A6J4SP43"/>
<dbReference type="EMBL" id="CADCVS010000247">
    <property type="protein sequence ID" value="CAA9500066.1"/>
    <property type="molecule type" value="Genomic_DNA"/>
</dbReference>
<feature type="region of interest" description="Disordered" evidence="1">
    <location>
        <begin position="277"/>
        <end position="304"/>
    </location>
</feature>
<feature type="region of interest" description="Disordered" evidence="1">
    <location>
        <begin position="1"/>
        <end position="265"/>
    </location>
</feature>
<protein>
    <submittedName>
        <fullName evidence="2">Uncharacterized protein</fullName>
    </submittedName>
</protein>
<feature type="non-terminal residue" evidence="2">
    <location>
        <position position="304"/>
    </location>
</feature>
<feature type="compositionally biased region" description="Basic residues" evidence="1">
    <location>
        <begin position="166"/>
        <end position="185"/>
    </location>
</feature>
<evidence type="ECO:0000313" key="2">
    <source>
        <dbReference type="EMBL" id="CAA9500066.1"/>
    </source>
</evidence>
<gene>
    <name evidence="2" type="ORF">AVDCRST_MAG30-1854</name>
</gene>
<feature type="compositionally biased region" description="Basic residues" evidence="1">
    <location>
        <begin position="9"/>
        <end position="42"/>
    </location>
</feature>
<evidence type="ECO:0000256" key="1">
    <source>
        <dbReference type="SAM" id="MobiDB-lite"/>
    </source>
</evidence>